<name>A0AAD4M804_9AGAM</name>
<protein>
    <submittedName>
        <fullName evidence="2">Uncharacterized protein</fullName>
    </submittedName>
</protein>
<keyword evidence="3" id="KW-1185">Reference proteome</keyword>
<evidence type="ECO:0000256" key="1">
    <source>
        <dbReference type="SAM" id="MobiDB-lite"/>
    </source>
</evidence>
<feature type="region of interest" description="Disordered" evidence="1">
    <location>
        <begin position="152"/>
        <end position="229"/>
    </location>
</feature>
<comment type="caution">
    <text evidence="2">The sequence shown here is derived from an EMBL/GenBank/DDBJ whole genome shotgun (WGS) entry which is preliminary data.</text>
</comment>
<organism evidence="2 3">
    <name type="scientific">Multifurca ochricompacta</name>
    <dbReference type="NCBI Taxonomy" id="376703"/>
    <lineage>
        <taxon>Eukaryota</taxon>
        <taxon>Fungi</taxon>
        <taxon>Dikarya</taxon>
        <taxon>Basidiomycota</taxon>
        <taxon>Agaricomycotina</taxon>
        <taxon>Agaricomycetes</taxon>
        <taxon>Russulales</taxon>
        <taxon>Russulaceae</taxon>
        <taxon>Multifurca</taxon>
    </lineage>
</organism>
<feature type="region of interest" description="Disordered" evidence="1">
    <location>
        <begin position="244"/>
        <end position="293"/>
    </location>
</feature>
<reference evidence="2" key="1">
    <citation type="journal article" date="2022" name="New Phytol.">
        <title>Evolutionary transition to the ectomycorrhizal habit in the genomes of a hyperdiverse lineage of mushroom-forming fungi.</title>
        <authorList>
            <person name="Looney B."/>
            <person name="Miyauchi S."/>
            <person name="Morin E."/>
            <person name="Drula E."/>
            <person name="Courty P.E."/>
            <person name="Kohler A."/>
            <person name="Kuo A."/>
            <person name="LaButti K."/>
            <person name="Pangilinan J."/>
            <person name="Lipzen A."/>
            <person name="Riley R."/>
            <person name="Andreopoulos W."/>
            <person name="He G."/>
            <person name="Johnson J."/>
            <person name="Nolan M."/>
            <person name="Tritt A."/>
            <person name="Barry K.W."/>
            <person name="Grigoriev I.V."/>
            <person name="Nagy L.G."/>
            <person name="Hibbett D."/>
            <person name="Henrissat B."/>
            <person name="Matheny P.B."/>
            <person name="Labbe J."/>
            <person name="Martin F.M."/>
        </authorList>
    </citation>
    <scope>NUCLEOTIDE SEQUENCE</scope>
    <source>
        <strain evidence="2">BPL690</strain>
    </source>
</reference>
<feature type="compositionally biased region" description="Polar residues" evidence="1">
    <location>
        <begin position="1"/>
        <end position="20"/>
    </location>
</feature>
<proteinExistence type="predicted"/>
<feature type="region of interest" description="Disordered" evidence="1">
    <location>
        <begin position="1"/>
        <end position="53"/>
    </location>
</feature>
<gene>
    <name evidence="2" type="ORF">B0F90DRAFT_1666372</name>
</gene>
<feature type="compositionally biased region" description="Polar residues" evidence="1">
    <location>
        <begin position="163"/>
        <end position="176"/>
    </location>
</feature>
<evidence type="ECO:0000313" key="3">
    <source>
        <dbReference type="Proteomes" id="UP001203297"/>
    </source>
</evidence>
<evidence type="ECO:0000313" key="2">
    <source>
        <dbReference type="EMBL" id="KAI0305477.1"/>
    </source>
</evidence>
<dbReference type="AlphaFoldDB" id="A0AAD4M804"/>
<dbReference type="EMBL" id="WTXG01000005">
    <property type="protein sequence ID" value="KAI0305477.1"/>
    <property type="molecule type" value="Genomic_DNA"/>
</dbReference>
<accession>A0AAD4M804</accession>
<sequence>MLGRRTTSATDREAPTQNLEHSNEVTRDTATIDLEFENGRGDGVANSSIDDHDSGIATGDSVMLISRTGQDFSLRGSVISMRVGAGRSPIEADRRSIEVVPPTPKFDKQPFRGGAYHTRSASTPHFHSTPDTPLLRSFSPSIADLSTSNVQIPPRLPWLAPTPLSTQRAASGSSPSSREEALGIHYYTSATPPPDPAGPVAGTAAPLSLSSRTPSDQRARHAEAGYSPPVAPFLQNYAPSFPGRFSPSSPYVPPSSVPSSPIRASDPRNLIPSAVRGAGYNPFQHSRSASDLK</sequence>
<dbReference type="Proteomes" id="UP001203297">
    <property type="component" value="Unassembled WGS sequence"/>
</dbReference>